<feature type="region of interest" description="Disordered" evidence="1">
    <location>
        <begin position="290"/>
        <end position="317"/>
    </location>
</feature>
<keyword evidence="4" id="KW-1185">Reference proteome</keyword>
<feature type="chain" id="PRO_5046258860" description="Calcium-binding protein" evidence="2">
    <location>
        <begin position="29"/>
        <end position="490"/>
    </location>
</feature>
<name>A0ABP6UZ64_9ACTN</name>
<evidence type="ECO:0000313" key="3">
    <source>
        <dbReference type="EMBL" id="GAA3523336.1"/>
    </source>
</evidence>
<evidence type="ECO:0008006" key="5">
    <source>
        <dbReference type="Google" id="ProtNLM"/>
    </source>
</evidence>
<sequence length="490" mass="49135">MHPRTSRRLRALGGLAALVAALAVPVPAADAAAKPRCGGLRATIVGTSGDDVLRGTRGKDVIVGRGGDDRILGRGGRDVICGGGGKDVIVSGSTGGSRLLGEGGADRVAGNGAGDRVEGGVGNDVLQTTARGVTITGGAGDDRLTGGAYDDRLDGGPGDDALHGGAGSDILHGDDGADRLWTDGGVGDQVWGDAGNDALVADAARAQLIGGAGDDLLRAQAAGVLLLGGDGDDQLDGADAPGAADGGFGDDLILLGDGDDADVHGGPGNDEIDGGGGDDVLDADDGVDTCRGGPGADTCHGGAPEGPENTPGDPDRCDAEEQISCRAGALPARWRVHLEGTAVHTVGDSDQTTTVWSLTGEVVSTLAQDGVTWYFLGAGLSGTWHAEGHSQYCTINGSGPLEDGDLSFVLALDEPGRAYRFQWGGLADLTATATCPWGEEPHQVHADTQGEVVADWNPADLATPLAGHQDSQSGEADDTLAYTWTITPLD</sequence>
<comment type="caution">
    <text evidence="3">The sequence shown here is derived from an EMBL/GenBank/DDBJ whole genome shotgun (WGS) entry which is preliminary data.</text>
</comment>
<keyword evidence="2" id="KW-0732">Signal</keyword>
<proteinExistence type="predicted"/>
<dbReference type="InterPro" id="IPR050557">
    <property type="entry name" value="RTX_toxin/Mannuronan_C5-epim"/>
</dbReference>
<dbReference type="PANTHER" id="PTHR38340">
    <property type="entry name" value="S-LAYER PROTEIN"/>
    <property type="match status" value="1"/>
</dbReference>
<dbReference type="InterPro" id="IPR018511">
    <property type="entry name" value="Hemolysin-typ_Ca-bd_CS"/>
</dbReference>
<evidence type="ECO:0000313" key="4">
    <source>
        <dbReference type="Proteomes" id="UP001500301"/>
    </source>
</evidence>
<organism evidence="3 4">
    <name type="scientific">Nocardioides daeguensis</name>
    <dbReference type="NCBI Taxonomy" id="908359"/>
    <lineage>
        <taxon>Bacteria</taxon>
        <taxon>Bacillati</taxon>
        <taxon>Actinomycetota</taxon>
        <taxon>Actinomycetes</taxon>
        <taxon>Propionibacteriales</taxon>
        <taxon>Nocardioidaceae</taxon>
        <taxon>Nocardioides</taxon>
    </lineage>
</organism>
<dbReference type="Pfam" id="PF00353">
    <property type="entry name" value="HemolysinCabind"/>
    <property type="match status" value="5"/>
</dbReference>
<dbReference type="RefSeq" id="WP_218232765.1">
    <property type="nucleotide sequence ID" value="NZ_BAABBB010000004.1"/>
</dbReference>
<reference evidence="4" key="1">
    <citation type="journal article" date="2019" name="Int. J. Syst. Evol. Microbiol.">
        <title>The Global Catalogue of Microorganisms (GCM) 10K type strain sequencing project: providing services to taxonomists for standard genome sequencing and annotation.</title>
        <authorList>
            <consortium name="The Broad Institute Genomics Platform"/>
            <consortium name="The Broad Institute Genome Sequencing Center for Infectious Disease"/>
            <person name="Wu L."/>
            <person name="Ma J."/>
        </authorList>
    </citation>
    <scope>NUCLEOTIDE SEQUENCE [LARGE SCALE GENOMIC DNA]</scope>
    <source>
        <strain evidence="4">JCM 17460</strain>
    </source>
</reference>
<evidence type="ECO:0000256" key="1">
    <source>
        <dbReference type="SAM" id="MobiDB-lite"/>
    </source>
</evidence>
<dbReference type="PROSITE" id="PS00330">
    <property type="entry name" value="HEMOLYSIN_CALCIUM"/>
    <property type="match status" value="2"/>
</dbReference>
<protein>
    <recommendedName>
        <fullName evidence="5">Calcium-binding protein</fullName>
    </recommendedName>
</protein>
<gene>
    <name evidence="3" type="ORF">GCM10022263_09570</name>
</gene>
<feature type="signal peptide" evidence="2">
    <location>
        <begin position="1"/>
        <end position="28"/>
    </location>
</feature>
<dbReference type="PANTHER" id="PTHR38340:SF1">
    <property type="entry name" value="S-LAYER PROTEIN"/>
    <property type="match status" value="1"/>
</dbReference>
<dbReference type="InterPro" id="IPR001343">
    <property type="entry name" value="Hemolysn_Ca-bd"/>
</dbReference>
<evidence type="ECO:0000256" key="2">
    <source>
        <dbReference type="SAM" id="SignalP"/>
    </source>
</evidence>
<dbReference type="Proteomes" id="UP001500301">
    <property type="component" value="Unassembled WGS sequence"/>
</dbReference>
<accession>A0ABP6UZ64</accession>
<dbReference type="EMBL" id="BAABBB010000004">
    <property type="protein sequence ID" value="GAA3523336.1"/>
    <property type="molecule type" value="Genomic_DNA"/>
</dbReference>